<organism evidence="2 3">
    <name type="scientific">Sulfoacidibacillus ferrooxidans</name>
    <dbReference type="NCBI Taxonomy" id="2005001"/>
    <lineage>
        <taxon>Bacteria</taxon>
        <taxon>Bacillati</taxon>
        <taxon>Bacillota</taxon>
        <taxon>Bacilli</taxon>
        <taxon>Bacillales</taxon>
        <taxon>Alicyclobacillaceae</taxon>
        <taxon>Sulfoacidibacillus</taxon>
    </lineage>
</organism>
<feature type="domain" description="HicB-like antitoxin of toxin-antitoxin system" evidence="1">
    <location>
        <begin position="36"/>
        <end position="91"/>
    </location>
</feature>
<dbReference type="PANTHER" id="PTHR34504">
    <property type="entry name" value="ANTITOXIN HICB"/>
    <property type="match status" value="1"/>
</dbReference>
<proteinExistence type="predicted"/>
<accession>A0A9X1VAW3</accession>
<reference evidence="2" key="1">
    <citation type="submission" date="2022-03" db="EMBL/GenBank/DDBJ databases">
        <title>Draft Genome Sequence of Firmicute Strain S0AB, a Heterotrophic Iron/Sulfur-Oxidizing Extreme Acidophile.</title>
        <authorList>
            <person name="Vergara E."/>
            <person name="Pakostova E."/>
            <person name="Johnson D.B."/>
            <person name="Holmes D.S."/>
        </authorList>
    </citation>
    <scope>NUCLEOTIDE SEQUENCE</scope>
    <source>
        <strain evidence="2">S0AB</strain>
    </source>
</reference>
<dbReference type="EMBL" id="JALBUF010000034">
    <property type="protein sequence ID" value="MCI0184896.1"/>
    <property type="molecule type" value="Genomic_DNA"/>
</dbReference>
<evidence type="ECO:0000259" key="1">
    <source>
        <dbReference type="Pfam" id="PF15919"/>
    </source>
</evidence>
<dbReference type="SUPFAM" id="SSF143100">
    <property type="entry name" value="TTHA1013/TTHA0281-like"/>
    <property type="match status" value="1"/>
</dbReference>
<dbReference type="InterPro" id="IPR031807">
    <property type="entry name" value="HicB-like"/>
</dbReference>
<dbReference type="InterPro" id="IPR035069">
    <property type="entry name" value="TTHA1013/TTHA0281-like"/>
</dbReference>
<dbReference type="PANTHER" id="PTHR34504:SF2">
    <property type="entry name" value="UPF0150 PROTEIN SSL0259"/>
    <property type="match status" value="1"/>
</dbReference>
<keyword evidence="3" id="KW-1185">Reference proteome</keyword>
<comment type="caution">
    <text evidence="2">The sequence shown here is derived from an EMBL/GenBank/DDBJ whole genome shotgun (WGS) entry which is preliminary data.</text>
</comment>
<name>A0A9X1VAW3_9BACL</name>
<gene>
    <name evidence="2" type="ORF">MM817_03193</name>
</gene>
<dbReference type="Pfam" id="PF15919">
    <property type="entry name" value="HicB_lk_antitox"/>
    <property type="match status" value="1"/>
</dbReference>
<dbReference type="Gene3D" id="3.30.160.250">
    <property type="match status" value="1"/>
</dbReference>
<evidence type="ECO:0000313" key="3">
    <source>
        <dbReference type="Proteomes" id="UP001139263"/>
    </source>
</evidence>
<evidence type="ECO:0000313" key="2">
    <source>
        <dbReference type="EMBL" id="MCI0184896.1"/>
    </source>
</evidence>
<dbReference type="AlphaFoldDB" id="A0A9X1VAW3"/>
<protein>
    <recommendedName>
        <fullName evidence="1">HicB-like antitoxin of toxin-antitoxin system domain-containing protein</fullName>
    </recommendedName>
</protein>
<sequence length="121" mass="13358">MFFVISLNRVISRTPCYTVGNKIGERGAKIMKFTVIFEKEEEGYSVSVPSLPGCFTQGDTLDEATRMAKDAIQGHIESLLQLGRTIPTDQPAVLVNATDADEILIRRLEVDFHASFTANHG</sequence>
<dbReference type="InterPro" id="IPR051404">
    <property type="entry name" value="TA_system_antitoxin"/>
</dbReference>
<dbReference type="Proteomes" id="UP001139263">
    <property type="component" value="Unassembled WGS sequence"/>
</dbReference>